<dbReference type="STRING" id="1884381.SAMN05518846_11316"/>
<evidence type="ECO:0000313" key="9">
    <source>
        <dbReference type="Proteomes" id="UP000198915"/>
    </source>
</evidence>
<dbReference type="GO" id="GO:0016627">
    <property type="term" value="F:oxidoreductase activity, acting on the CH-CH group of donors"/>
    <property type="evidence" value="ECO:0007669"/>
    <property type="project" value="InterPro"/>
</dbReference>
<accession>A0A1I3ZDV0</accession>
<reference evidence="9" key="1">
    <citation type="submission" date="2016-10" db="EMBL/GenBank/DDBJ databases">
        <authorList>
            <person name="Varghese N."/>
            <person name="Submissions S."/>
        </authorList>
    </citation>
    <scope>NUCLEOTIDE SEQUENCE [LARGE SCALE GENOMIC DNA]</scope>
    <source>
        <strain evidence="9">OK042</strain>
    </source>
</reference>
<dbReference type="PIRSF" id="PIRSF500125">
    <property type="entry name" value="4_HPA_large"/>
    <property type="match status" value="1"/>
</dbReference>
<dbReference type="InterPro" id="IPR004925">
    <property type="entry name" value="HpaB/PvcC/4-BUDH"/>
</dbReference>
<dbReference type="Gene3D" id="2.40.110.10">
    <property type="entry name" value="Butyryl-CoA Dehydrogenase, subunit A, domain 2"/>
    <property type="match status" value="1"/>
</dbReference>
<dbReference type="AlphaFoldDB" id="A0A1I3ZDV0"/>
<comment type="similarity">
    <text evidence="4">Belongs to the FADH(2)-utilizing monooxygenase family.</text>
</comment>
<dbReference type="FunFam" id="1.10.3140.10:FF:000001">
    <property type="entry name" value="4-hydroxyphenylacetate 3-monooxygenase oxygenase component"/>
    <property type="match status" value="1"/>
</dbReference>
<gene>
    <name evidence="8" type="ORF">SAMN05518846_11316</name>
</gene>
<evidence type="ECO:0000259" key="7">
    <source>
        <dbReference type="Pfam" id="PF11794"/>
    </source>
</evidence>
<dbReference type="PANTHER" id="PTHR36117">
    <property type="entry name" value="4-HYDROXYPHENYLACETATE 3-MONOOXYGENASE-RELATED"/>
    <property type="match status" value="1"/>
</dbReference>
<keyword evidence="9" id="KW-1185">Reference proteome</keyword>
<evidence type="ECO:0000256" key="1">
    <source>
        <dbReference type="ARBA" id="ARBA00022630"/>
    </source>
</evidence>
<keyword evidence="1" id="KW-0285">Flavoprotein</keyword>
<keyword evidence="3" id="KW-0560">Oxidoreductase</keyword>
<feature type="binding site" evidence="5">
    <location>
        <begin position="148"/>
        <end position="150"/>
    </location>
    <ligand>
        <name>FAD</name>
        <dbReference type="ChEBI" id="CHEBI:57692"/>
    </ligand>
</feature>
<dbReference type="FunFam" id="2.40.110.10:FF:000026">
    <property type="entry name" value="4-hydroxyphenylacetate 3-monooxygenase oxygenase component"/>
    <property type="match status" value="1"/>
</dbReference>
<dbReference type="Pfam" id="PF11794">
    <property type="entry name" value="HpaB_N"/>
    <property type="match status" value="1"/>
</dbReference>
<evidence type="ECO:0000256" key="3">
    <source>
        <dbReference type="ARBA" id="ARBA00023002"/>
    </source>
</evidence>
<dbReference type="Gene3D" id="1.10.3140.10">
    <property type="entry name" value="4-hydroxybutyryl-coa dehydratase, domain 1"/>
    <property type="match status" value="1"/>
</dbReference>
<organism evidence="8 9">
    <name type="scientific">Brevibacillus centrosporus</name>
    <dbReference type="NCBI Taxonomy" id="54910"/>
    <lineage>
        <taxon>Bacteria</taxon>
        <taxon>Bacillati</taxon>
        <taxon>Bacillota</taxon>
        <taxon>Bacilli</taxon>
        <taxon>Bacillales</taxon>
        <taxon>Paenibacillaceae</taxon>
        <taxon>Brevibacillus</taxon>
    </lineage>
</organism>
<keyword evidence="8" id="KW-0503">Monooxygenase</keyword>
<dbReference type="SUPFAM" id="SSF47203">
    <property type="entry name" value="Acyl-CoA dehydrogenase C-terminal domain-like"/>
    <property type="match status" value="1"/>
</dbReference>
<dbReference type="Pfam" id="PF03241">
    <property type="entry name" value="HpaB"/>
    <property type="match status" value="1"/>
</dbReference>
<dbReference type="InterPro" id="IPR024677">
    <property type="entry name" value="HpaB/PvcC"/>
</dbReference>
<evidence type="ECO:0000256" key="5">
    <source>
        <dbReference type="PIRSR" id="PIRSR000331-2"/>
    </source>
</evidence>
<dbReference type="RefSeq" id="WP_309599983.1">
    <property type="nucleotide sequence ID" value="NZ_CP176856.1"/>
</dbReference>
<evidence type="ECO:0000313" key="8">
    <source>
        <dbReference type="EMBL" id="SFK41766.1"/>
    </source>
</evidence>
<name>A0A1I3ZDV0_9BACL</name>
<evidence type="ECO:0000256" key="2">
    <source>
        <dbReference type="ARBA" id="ARBA00022827"/>
    </source>
</evidence>
<dbReference type="SUPFAM" id="SSF56645">
    <property type="entry name" value="Acyl-CoA dehydrogenase NM domain-like"/>
    <property type="match status" value="1"/>
</dbReference>
<dbReference type="InterPro" id="IPR036250">
    <property type="entry name" value="AcylCo_DH-like_C"/>
</dbReference>
<dbReference type="InterPro" id="IPR046373">
    <property type="entry name" value="Acyl-CoA_Oxase/DH_mid-dom_sf"/>
</dbReference>
<feature type="binding site" evidence="5">
    <location>
        <position position="189"/>
    </location>
    <ligand>
        <name>FAD</name>
        <dbReference type="ChEBI" id="CHEBI:57692"/>
    </ligand>
</feature>
<dbReference type="InterPro" id="IPR024719">
    <property type="entry name" value="HpaB/PvcC/4-BUDH_C"/>
</dbReference>
<feature type="domain" description="HpaB/PvcC/4-BUDH C-terminal" evidence="6">
    <location>
        <begin position="280"/>
        <end position="481"/>
    </location>
</feature>
<proteinExistence type="inferred from homology"/>
<dbReference type="PIRSF" id="PIRSF000331">
    <property type="entry name" value="HpaA_HpaB"/>
    <property type="match status" value="1"/>
</dbReference>
<evidence type="ECO:0000256" key="4">
    <source>
        <dbReference type="ARBA" id="ARBA00061227"/>
    </source>
</evidence>
<keyword evidence="2 5" id="KW-0274">FAD</keyword>
<evidence type="ECO:0000259" key="6">
    <source>
        <dbReference type="Pfam" id="PF03241"/>
    </source>
</evidence>
<sequence>MEQNKPFTGKEYLDSLDDGREIWLNGEKIKSVVDHPAFRNAARSNARLYDALHDPKYHNVLTTETDTGNGGFTHKFFRSSRTAQEMLEARDAIAAWARLNYGWMGRSPDYKASFLGTLGTNPEFYGQYQNNARRWYKEAQEKVLFFNHAIVNPPVDRHKPIHEVGDVFVHVEKETDAGLIVSGSKMVATGSALTNYNFVANYGNTPVQKEEFAVALVVQMDAPGVKLLTRPSYELKAAMTGSPFDYPLSSRMDENDAVLIFDKVLIPWENVIVYRDLETANNFFLKSGFLHRALLQGCTRFAVKLDFLTGLLLKGLETTGTIQFRGVQVNVGEVLAWRSLFWSLSTAMATDPDQGTKGTVLPNFDAALCYRVMSAIAYPKVMEIIQNIMAGALIVQPSSAEDFKNPELRPYLDKLYRGSNDYDALSKIKLIKLLWDSIGSEFAGRHELYERNYGGNHENSRLEILLDAMAKGSAAGFKEFAEQCMSEYDLEGWTDPTWINPDDVNRVKGYYDNKMTSPQA</sequence>
<dbReference type="GO" id="GO:0004497">
    <property type="term" value="F:monooxygenase activity"/>
    <property type="evidence" value="ECO:0007669"/>
    <property type="project" value="UniProtKB-KW"/>
</dbReference>
<dbReference type="Gene3D" id="1.20.140.10">
    <property type="entry name" value="Butyryl-CoA Dehydrogenase, subunit A, domain 3"/>
    <property type="match status" value="1"/>
</dbReference>
<protein>
    <submittedName>
        <fullName evidence="8">4-hydroxyphenylacetate 3-monooxygenase oxygenase component</fullName>
    </submittedName>
</protein>
<dbReference type="InterPro" id="IPR009100">
    <property type="entry name" value="AcylCoA_DH/oxidase_NM_dom_sf"/>
</dbReference>
<dbReference type="GO" id="GO:0016705">
    <property type="term" value="F:oxidoreductase activity, acting on paired donors, with incorporation or reduction of molecular oxygen"/>
    <property type="evidence" value="ECO:0007669"/>
    <property type="project" value="UniProtKB-ARBA"/>
</dbReference>
<feature type="domain" description="HpaB/PvcC/4-BUDH N-terminal" evidence="7">
    <location>
        <begin position="8"/>
        <end position="272"/>
    </location>
</feature>
<dbReference type="GeneID" id="301132866"/>
<dbReference type="InterPro" id="IPR024674">
    <property type="entry name" value="HpaB/PvcC/4-BUDH_N"/>
</dbReference>
<dbReference type="Proteomes" id="UP000198915">
    <property type="component" value="Unassembled WGS sequence"/>
</dbReference>
<dbReference type="PANTHER" id="PTHR36117:SF3">
    <property type="entry name" value="4-HYDROXYPHENYLACETATE 3-MONOOXYGENASE-RELATED"/>
    <property type="match status" value="1"/>
</dbReference>
<dbReference type="EMBL" id="FORT01000013">
    <property type="protein sequence ID" value="SFK41766.1"/>
    <property type="molecule type" value="Genomic_DNA"/>
</dbReference>